<accession>A0AAF0ENN8</accession>
<feature type="binding site" evidence="11">
    <location>
        <position position="183"/>
    </location>
    <ligand>
        <name>S-adenosyl-L-methionine</name>
        <dbReference type="ChEBI" id="CHEBI:59789"/>
    </ligand>
</feature>
<dbReference type="InterPro" id="IPR049560">
    <property type="entry name" value="MeTrfase_RsmB-F_NOP2_cat"/>
</dbReference>
<dbReference type="Proteomes" id="UP001219933">
    <property type="component" value="Chromosome 1"/>
</dbReference>
<keyword evidence="4 11" id="KW-0808">Transferase</keyword>
<evidence type="ECO:0000256" key="8">
    <source>
        <dbReference type="ARBA" id="ARBA00023128"/>
    </source>
</evidence>
<dbReference type="Gene3D" id="6.20.240.40">
    <property type="match status" value="1"/>
</dbReference>
<comment type="catalytic activity">
    <reaction evidence="10">
        <text>a cytidine in rRNA + S-adenosyl-L-methionine = a 5-methylcytidine in rRNA + S-adenosyl-L-homocysteine + H(+)</text>
        <dbReference type="Rhea" id="RHEA:61484"/>
        <dbReference type="Rhea" id="RHEA-COMP:15836"/>
        <dbReference type="Rhea" id="RHEA-COMP:15837"/>
        <dbReference type="ChEBI" id="CHEBI:15378"/>
        <dbReference type="ChEBI" id="CHEBI:57856"/>
        <dbReference type="ChEBI" id="CHEBI:59789"/>
        <dbReference type="ChEBI" id="CHEBI:74483"/>
        <dbReference type="ChEBI" id="CHEBI:82748"/>
    </reaction>
</comment>
<comment type="similarity">
    <text evidence="11">Belongs to the class I-like SAM-binding methyltransferase superfamily. RsmB/NOP family.</text>
</comment>
<feature type="active site" description="Nucleophile" evidence="11">
    <location>
        <position position="302"/>
    </location>
</feature>
<feature type="domain" description="SAM-dependent MTase RsmB/NOP-type" evidence="12">
    <location>
        <begin position="49"/>
        <end position="377"/>
    </location>
</feature>
<evidence type="ECO:0000256" key="2">
    <source>
        <dbReference type="ARBA" id="ARBA00022552"/>
    </source>
</evidence>
<evidence type="ECO:0000256" key="7">
    <source>
        <dbReference type="ARBA" id="ARBA00022946"/>
    </source>
</evidence>
<keyword evidence="3 11" id="KW-0489">Methyltransferase</keyword>
<sequence length="389" mass="42020">MPTVSKARRKQADAAAAAFDAHFRKEYGDRWDTLHEYLRRPTAYAALINAYAPAAEADSVLMADPASSNYALFKLPALESPGPTRLLSLVCPRLPPGRDLPFPPARPAAASDPALRLHTHWNLDAASILVAHMLDARPGHAVLDLCSAPGGKAICIAQRLWPELYADRPGPKPVQPSMLHVNEVDQSRNVRLASNMKNFLPQSLFDKGLVEVLQLDGSSSRAVNLFPLGEEGYDRVLLDAPCSSERHIIHAHTRASNSGTIAPEMSAWKPQSSKSIAKLQLSLLRTAWSALRVGGKMIYATCSLSSTENDQVVAAFLEGNDSAVVHWGVPGPAEDVQLAAACERTKFGRIALPDHPIPGTEQRSPWGPLYFCMLHKVTTTAGASGSGNH</sequence>
<dbReference type="PANTHER" id="PTHR22808:SF3">
    <property type="entry name" value="5-METHYLCYTOSINE RRNA METHYLTRANSFERASE NSUN4"/>
    <property type="match status" value="1"/>
</dbReference>
<evidence type="ECO:0000256" key="5">
    <source>
        <dbReference type="ARBA" id="ARBA00022691"/>
    </source>
</evidence>
<dbReference type="AlphaFoldDB" id="A0AAF0ENN8"/>
<name>A0AAF0ENN8_9BASI</name>
<dbReference type="InterPro" id="IPR029063">
    <property type="entry name" value="SAM-dependent_MTases_sf"/>
</dbReference>
<keyword evidence="14" id="KW-1185">Reference proteome</keyword>
<keyword evidence="8" id="KW-0496">Mitochondrion</keyword>
<keyword evidence="2" id="KW-0698">rRNA processing</keyword>
<evidence type="ECO:0000256" key="11">
    <source>
        <dbReference type="PROSITE-ProRule" id="PRU01023"/>
    </source>
</evidence>
<keyword evidence="7" id="KW-0809">Transit peptide</keyword>
<feature type="binding site" evidence="11">
    <location>
        <begin position="146"/>
        <end position="152"/>
    </location>
    <ligand>
        <name>S-adenosyl-L-methionine</name>
        <dbReference type="ChEBI" id="CHEBI:59789"/>
    </ligand>
</feature>
<dbReference type="GO" id="GO:0005762">
    <property type="term" value="C:mitochondrial large ribosomal subunit"/>
    <property type="evidence" value="ECO:0007669"/>
    <property type="project" value="TreeGrafter"/>
</dbReference>
<evidence type="ECO:0000313" key="14">
    <source>
        <dbReference type="Proteomes" id="UP001219933"/>
    </source>
</evidence>
<dbReference type="PROSITE" id="PS51686">
    <property type="entry name" value="SAM_MT_RSMB_NOP"/>
    <property type="match status" value="1"/>
</dbReference>
<evidence type="ECO:0000259" key="12">
    <source>
        <dbReference type="PROSITE" id="PS51686"/>
    </source>
</evidence>
<evidence type="ECO:0000256" key="6">
    <source>
        <dbReference type="ARBA" id="ARBA00022884"/>
    </source>
</evidence>
<gene>
    <name evidence="13" type="ORF">MCUN1_000524</name>
</gene>
<dbReference type="PRINTS" id="PR02008">
    <property type="entry name" value="RCMTFAMILY"/>
</dbReference>
<evidence type="ECO:0000313" key="13">
    <source>
        <dbReference type="EMBL" id="WFD33711.1"/>
    </source>
</evidence>
<keyword evidence="6 11" id="KW-0694">RNA-binding</keyword>
<evidence type="ECO:0000256" key="3">
    <source>
        <dbReference type="ARBA" id="ARBA00022603"/>
    </source>
</evidence>
<dbReference type="InterPro" id="IPR001678">
    <property type="entry name" value="MeTrfase_RsmB-F_NOP2_dom"/>
</dbReference>
<feature type="binding site" evidence="11">
    <location>
        <position position="239"/>
    </location>
    <ligand>
        <name>S-adenosyl-L-methionine</name>
        <dbReference type="ChEBI" id="CHEBI:59789"/>
    </ligand>
</feature>
<dbReference type="InterPro" id="IPR023267">
    <property type="entry name" value="RCMT"/>
</dbReference>
<dbReference type="GO" id="GO:0003723">
    <property type="term" value="F:RNA binding"/>
    <property type="evidence" value="ECO:0007669"/>
    <property type="project" value="UniProtKB-UniRule"/>
</dbReference>
<protein>
    <recommendedName>
        <fullName evidence="9">NOL1/NOP2/Sun domain family member 4</fullName>
    </recommendedName>
</protein>
<evidence type="ECO:0000256" key="9">
    <source>
        <dbReference type="ARBA" id="ARBA00042050"/>
    </source>
</evidence>
<keyword evidence="5 11" id="KW-0949">S-adenosyl-L-methionine</keyword>
<reference evidence="13" key="1">
    <citation type="submission" date="2023-03" db="EMBL/GenBank/DDBJ databases">
        <title>Mating type loci evolution in Malassezia.</title>
        <authorList>
            <person name="Coelho M.A."/>
        </authorList>
    </citation>
    <scope>NUCLEOTIDE SEQUENCE</scope>
    <source>
        <strain evidence="13">CBS 11721</strain>
    </source>
</reference>
<dbReference type="SUPFAM" id="SSF53335">
    <property type="entry name" value="S-adenosyl-L-methionine-dependent methyltransferases"/>
    <property type="match status" value="1"/>
</dbReference>
<dbReference type="Gene3D" id="3.40.50.150">
    <property type="entry name" value="Vaccinia Virus protein VP39"/>
    <property type="match status" value="1"/>
</dbReference>
<evidence type="ECO:0000256" key="4">
    <source>
        <dbReference type="ARBA" id="ARBA00022679"/>
    </source>
</evidence>
<comment type="subcellular location">
    <subcellularLocation>
        <location evidence="1">Mitochondrion</location>
    </subcellularLocation>
</comment>
<organism evidence="13 14">
    <name type="scientific">Malassezia cuniculi</name>
    <dbReference type="NCBI Taxonomy" id="948313"/>
    <lineage>
        <taxon>Eukaryota</taxon>
        <taxon>Fungi</taxon>
        <taxon>Dikarya</taxon>
        <taxon>Basidiomycota</taxon>
        <taxon>Ustilaginomycotina</taxon>
        <taxon>Malasseziomycetes</taxon>
        <taxon>Malasseziales</taxon>
        <taxon>Malasseziaceae</taxon>
        <taxon>Malassezia</taxon>
    </lineage>
</organism>
<proteinExistence type="inferred from homology"/>
<dbReference type="GO" id="GO:0031167">
    <property type="term" value="P:rRNA methylation"/>
    <property type="evidence" value="ECO:0007669"/>
    <property type="project" value="TreeGrafter"/>
</dbReference>
<feature type="binding site" evidence="11">
    <location>
        <position position="216"/>
    </location>
    <ligand>
        <name>S-adenosyl-L-methionine</name>
        <dbReference type="ChEBI" id="CHEBI:59789"/>
    </ligand>
</feature>
<dbReference type="EMBL" id="CP119877">
    <property type="protein sequence ID" value="WFD33711.1"/>
    <property type="molecule type" value="Genomic_DNA"/>
</dbReference>
<dbReference type="PANTHER" id="PTHR22808">
    <property type="entry name" value="NCL1 YEAST -RELATED NOL1/NOP2/FMU SUN DOMAIN-CONTAINING"/>
    <property type="match status" value="1"/>
</dbReference>
<dbReference type="Pfam" id="PF01189">
    <property type="entry name" value="Methyltr_RsmB-F"/>
    <property type="match status" value="1"/>
</dbReference>
<dbReference type="GO" id="GO:0008173">
    <property type="term" value="F:RNA methyltransferase activity"/>
    <property type="evidence" value="ECO:0007669"/>
    <property type="project" value="InterPro"/>
</dbReference>
<evidence type="ECO:0000256" key="1">
    <source>
        <dbReference type="ARBA" id="ARBA00004173"/>
    </source>
</evidence>
<evidence type="ECO:0000256" key="10">
    <source>
        <dbReference type="ARBA" id="ARBA00049302"/>
    </source>
</evidence>